<protein>
    <recommendedName>
        <fullName evidence="1">Endonuclease/exonuclease/phosphatase domain-containing protein</fullName>
    </recommendedName>
</protein>
<sequence length="235" mass="27737">MITYSRSELLQIGKHCSHNKLKEEVFQSLPKIIKPVTKRGVRGGRRHIRTIITVDKNKIKKTSQVNNNNFITINYKNSNKDNLHHNNRLMNTCLLNCRSARNKADELNEYFVENDFDIVILTESWMRDNDHYVINKLLPENYDYFLSNRTERTGGGLAFLYKTSLKVRRIQGPEYTSFEYLQTDVQFDSKVITFISIYRPPYSTVNKASINTFFSEFQELLHSSLTNQKEVFYLW</sequence>
<dbReference type="EMBL" id="JAZGQO010000007">
    <property type="protein sequence ID" value="KAK6181760.1"/>
    <property type="molecule type" value="Genomic_DNA"/>
</dbReference>
<dbReference type="GO" id="GO:0003824">
    <property type="term" value="F:catalytic activity"/>
    <property type="evidence" value="ECO:0007669"/>
    <property type="project" value="InterPro"/>
</dbReference>
<dbReference type="PANTHER" id="PTHR46670:SF3">
    <property type="entry name" value="ENDONUCLEASE_EXONUCLEASE_PHOSPHATASE DOMAIN-CONTAINING PROTEIN"/>
    <property type="match status" value="1"/>
</dbReference>
<dbReference type="InterPro" id="IPR036691">
    <property type="entry name" value="Endo/exonu/phosph_ase_sf"/>
</dbReference>
<dbReference type="AlphaFoldDB" id="A0AAN8JUC6"/>
<reference evidence="2 3" key="1">
    <citation type="submission" date="2024-01" db="EMBL/GenBank/DDBJ databases">
        <title>The genome of the rayed Mediterranean limpet Patella caerulea (Linnaeus, 1758).</title>
        <authorList>
            <person name="Anh-Thu Weber A."/>
            <person name="Halstead-Nussloch G."/>
        </authorList>
    </citation>
    <scope>NUCLEOTIDE SEQUENCE [LARGE SCALE GENOMIC DNA]</scope>
    <source>
        <strain evidence="2">AATW-2023a</strain>
        <tissue evidence="2">Whole specimen</tissue>
    </source>
</reference>
<organism evidence="2 3">
    <name type="scientific">Patella caerulea</name>
    <name type="common">Rayed Mediterranean limpet</name>
    <dbReference type="NCBI Taxonomy" id="87958"/>
    <lineage>
        <taxon>Eukaryota</taxon>
        <taxon>Metazoa</taxon>
        <taxon>Spiralia</taxon>
        <taxon>Lophotrochozoa</taxon>
        <taxon>Mollusca</taxon>
        <taxon>Gastropoda</taxon>
        <taxon>Patellogastropoda</taxon>
        <taxon>Patelloidea</taxon>
        <taxon>Patellidae</taxon>
        <taxon>Patella</taxon>
    </lineage>
</organism>
<evidence type="ECO:0000259" key="1">
    <source>
        <dbReference type="Pfam" id="PF03372"/>
    </source>
</evidence>
<gene>
    <name evidence="2" type="ORF">SNE40_009549</name>
</gene>
<dbReference type="InterPro" id="IPR005135">
    <property type="entry name" value="Endo/exonuclease/phosphatase"/>
</dbReference>
<keyword evidence="3" id="KW-1185">Reference proteome</keyword>
<dbReference type="SUPFAM" id="SSF56219">
    <property type="entry name" value="DNase I-like"/>
    <property type="match status" value="1"/>
</dbReference>
<accession>A0AAN8JUC6</accession>
<dbReference type="Proteomes" id="UP001347796">
    <property type="component" value="Unassembled WGS sequence"/>
</dbReference>
<feature type="domain" description="Endonuclease/exonuclease/phosphatase" evidence="1">
    <location>
        <begin position="95"/>
        <end position="194"/>
    </location>
</feature>
<comment type="caution">
    <text evidence="2">The sequence shown here is derived from an EMBL/GenBank/DDBJ whole genome shotgun (WGS) entry which is preliminary data.</text>
</comment>
<evidence type="ECO:0000313" key="2">
    <source>
        <dbReference type="EMBL" id="KAK6181760.1"/>
    </source>
</evidence>
<dbReference type="PANTHER" id="PTHR46670">
    <property type="entry name" value="ENDO/EXONUCLEASE/PHOSPHATASE DOMAIN-CONTAINING PROTEIN"/>
    <property type="match status" value="1"/>
</dbReference>
<proteinExistence type="predicted"/>
<evidence type="ECO:0000313" key="3">
    <source>
        <dbReference type="Proteomes" id="UP001347796"/>
    </source>
</evidence>
<dbReference type="Pfam" id="PF03372">
    <property type="entry name" value="Exo_endo_phos"/>
    <property type="match status" value="1"/>
</dbReference>
<name>A0AAN8JUC6_PATCE</name>
<dbReference type="Gene3D" id="3.60.10.10">
    <property type="entry name" value="Endonuclease/exonuclease/phosphatase"/>
    <property type="match status" value="1"/>
</dbReference>